<accession>A0A517M9P4</accession>
<feature type="transmembrane region" description="Helical" evidence="2">
    <location>
        <begin position="100"/>
        <end position="120"/>
    </location>
</feature>
<evidence type="ECO:0000313" key="3">
    <source>
        <dbReference type="EMBL" id="QDS91584.1"/>
    </source>
</evidence>
<evidence type="ECO:0000313" key="4">
    <source>
        <dbReference type="Proteomes" id="UP000320672"/>
    </source>
</evidence>
<keyword evidence="4" id="KW-1185">Reference proteome</keyword>
<keyword evidence="2" id="KW-1133">Transmembrane helix</keyword>
<keyword evidence="2" id="KW-0472">Membrane</keyword>
<proteinExistence type="predicted"/>
<dbReference type="EMBL" id="CP036262">
    <property type="protein sequence ID" value="QDS91584.1"/>
    <property type="molecule type" value="Genomic_DNA"/>
</dbReference>
<feature type="compositionally biased region" description="Low complexity" evidence="1">
    <location>
        <begin position="160"/>
        <end position="176"/>
    </location>
</feature>
<feature type="region of interest" description="Disordered" evidence="1">
    <location>
        <begin position="142"/>
        <end position="193"/>
    </location>
</feature>
<feature type="transmembrane region" description="Helical" evidence="2">
    <location>
        <begin position="59"/>
        <end position="80"/>
    </location>
</feature>
<organism evidence="3 4">
    <name type="scientific">Roseimaritima multifibrata</name>
    <dbReference type="NCBI Taxonomy" id="1930274"/>
    <lineage>
        <taxon>Bacteria</taxon>
        <taxon>Pseudomonadati</taxon>
        <taxon>Planctomycetota</taxon>
        <taxon>Planctomycetia</taxon>
        <taxon>Pirellulales</taxon>
        <taxon>Pirellulaceae</taxon>
        <taxon>Roseimaritima</taxon>
    </lineage>
</organism>
<dbReference type="Proteomes" id="UP000320672">
    <property type="component" value="Chromosome"/>
</dbReference>
<dbReference type="Pfam" id="PF11742">
    <property type="entry name" value="DUF3302"/>
    <property type="match status" value="1"/>
</dbReference>
<dbReference type="AlphaFoldDB" id="A0A517M9P4"/>
<evidence type="ECO:0000256" key="1">
    <source>
        <dbReference type="SAM" id="MobiDB-lite"/>
    </source>
</evidence>
<protein>
    <recommendedName>
        <fullName evidence="5">Inner membrane protein YiaW</fullName>
    </recommendedName>
</protein>
<evidence type="ECO:0008006" key="5">
    <source>
        <dbReference type="Google" id="ProtNLM"/>
    </source>
</evidence>
<evidence type="ECO:0000256" key="2">
    <source>
        <dbReference type="SAM" id="Phobius"/>
    </source>
</evidence>
<gene>
    <name evidence="3" type="ORF">FF011L_03140</name>
</gene>
<dbReference type="InterPro" id="IPR011223">
    <property type="entry name" value="UCP028770"/>
</dbReference>
<dbReference type="KEGG" id="rml:FF011L_03140"/>
<reference evidence="3 4" key="1">
    <citation type="submission" date="2019-02" db="EMBL/GenBank/DDBJ databases">
        <title>Deep-cultivation of Planctomycetes and their phenomic and genomic characterization uncovers novel biology.</title>
        <authorList>
            <person name="Wiegand S."/>
            <person name="Jogler M."/>
            <person name="Boedeker C."/>
            <person name="Pinto D."/>
            <person name="Vollmers J."/>
            <person name="Rivas-Marin E."/>
            <person name="Kohn T."/>
            <person name="Peeters S.H."/>
            <person name="Heuer A."/>
            <person name="Rast P."/>
            <person name="Oberbeckmann S."/>
            <person name="Bunk B."/>
            <person name="Jeske O."/>
            <person name="Meyerdierks A."/>
            <person name="Storesund J.E."/>
            <person name="Kallscheuer N."/>
            <person name="Luecker S."/>
            <person name="Lage O.M."/>
            <person name="Pohl T."/>
            <person name="Merkel B.J."/>
            <person name="Hornburger P."/>
            <person name="Mueller R.-W."/>
            <person name="Bruemmer F."/>
            <person name="Labrenz M."/>
            <person name="Spormann A.M."/>
            <person name="Op den Camp H."/>
            <person name="Overmann J."/>
            <person name="Amann R."/>
            <person name="Jetten M.S.M."/>
            <person name="Mascher T."/>
            <person name="Medema M.H."/>
            <person name="Devos D.P."/>
            <person name="Kaster A.-K."/>
            <person name="Ovreas L."/>
            <person name="Rohde M."/>
            <person name="Galperin M.Y."/>
            <person name="Jogler C."/>
        </authorList>
    </citation>
    <scope>NUCLEOTIDE SEQUENCE [LARGE SCALE GENOMIC DNA]</scope>
    <source>
        <strain evidence="3 4">FF011L</strain>
    </source>
</reference>
<sequence length="193" mass="21599">MRHWSASPQPPQANEVIWKRHLARRPKLDTLLVGNYTKAVFIVTVANRGRPMKLDMWDYLTFLCFFVIGTGFLVTLVFVLGLPGRIARARKHPEAEAIDMMGWVGFLAVVPWIQAFVWAFKPTDVIDIRRFPKEEQAALEQEAREYAEANAPRRSKKKLATAASAPSQDPSAPTASVSSTDKPAAPVPDQDEN</sequence>
<name>A0A517M9P4_9BACT</name>
<keyword evidence="2" id="KW-0812">Transmembrane</keyword>